<comment type="caution">
    <text evidence="1">The sequence shown here is derived from an EMBL/GenBank/DDBJ whole genome shotgun (WGS) entry which is preliminary data.</text>
</comment>
<reference evidence="1" key="1">
    <citation type="submission" date="2020-10" db="EMBL/GenBank/DDBJ databases">
        <title>New Zealand Leptospira genomics.</title>
        <authorList>
            <person name="Wilkinson D.A."/>
            <person name="Nisa S."/>
            <person name="Moinet M."/>
            <person name="Benschop J."/>
        </authorList>
    </citation>
    <scope>NUCLEOTIDE SEQUENCE</scope>
    <source>
        <strain evidence="1">ESR8</strain>
    </source>
</reference>
<evidence type="ECO:0000313" key="2">
    <source>
        <dbReference type="Proteomes" id="UP000644282"/>
    </source>
</evidence>
<evidence type="ECO:0000313" key="1">
    <source>
        <dbReference type="EMBL" id="MBE8431732.1"/>
    </source>
</evidence>
<dbReference type="RefSeq" id="WP_000128967.1">
    <property type="nucleotide sequence ID" value="NZ_CP186594.1"/>
</dbReference>
<protein>
    <submittedName>
        <fullName evidence="1">Uncharacterized protein</fullName>
    </submittedName>
</protein>
<organism evidence="1 2">
    <name type="scientific">Leptospira interrogans serovar Pomona</name>
    <dbReference type="NCBI Taxonomy" id="44276"/>
    <lineage>
        <taxon>Bacteria</taxon>
        <taxon>Pseudomonadati</taxon>
        <taxon>Spirochaetota</taxon>
        <taxon>Spirochaetia</taxon>
        <taxon>Leptospirales</taxon>
        <taxon>Leptospiraceae</taxon>
        <taxon>Leptospira</taxon>
    </lineage>
</organism>
<sequence length="175" mass="20566">MTDEIECTLLGLALLMAQKVEFALYGIVAHISIKDKKFKNLTPETFLRGDLSNLKATLGQLKNYAGEKLLLSNNDLQDFVDKRNLIVHNYWRLTKANIKNGEELPDPEQFLRNFIDECQRWMNIFNGYVKMLMQRMENRTNEISFGEKERQEIEAYIDHVYKNMQNINVDNNRNS</sequence>
<accession>A0AA40WE28</accession>
<name>A0AA40WE28_LEPIR</name>
<gene>
    <name evidence="1" type="ORF">IQB77_18185</name>
</gene>
<dbReference type="EMBL" id="JADDXF010000057">
    <property type="protein sequence ID" value="MBE8431732.1"/>
    <property type="molecule type" value="Genomic_DNA"/>
</dbReference>
<dbReference type="AlphaFoldDB" id="A0AA40WE28"/>
<dbReference type="Proteomes" id="UP000644282">
    <property type="component" value="Unassembled WGS sequence"/>
</dbReference>
<proteinExistence type="predicted"/>